<dbReference type="PANTHER" id="PTHR11552:SF138">
    <property type="entry name" value="DEHYDROGENASE PKFF-RELATED"/>
    <property type="match status" value="1"/>
</dbReference>
<keyword evidence="5" id="KW-1133">Transmembrane helix</keyword>
<evidence type="ECO:0000256" key="1">
    <source>
        <dbReference type="ARBA" id="ARBA00004141"/>
    </source>
</evidence>
<dbReference type="EMBL" id="JAGMUU010000044">
    <property type="protein sequence ID" value="KAH7113965.1"/>
    <property type="molecule type" value="Genomic_DNA"/>
</dbReference>
<feature type="transmembrane region" description="Helical" evidence="5">
    <location>
        <begin position="952"/>
        <end position="975"/>
    </location>
</feature>
<dbReference type="Gene3D" id="3.50.50.60">
    <property type="entry name" value="FAD/NAD(P)-binding domain"/>
    <property type="match status" value="1"/>
</dbReference>
<feature type="signal peptide" evidence="6">
    <location>
        <begin position="1"/>
        <end position="16"/>
    </location>
</feature>
<evidence type="ECO:0000256" key="3">
    <source>
        <dbReference type="ARBA" id="ARBA00023180"/>
    </source>
</evidence>
<protein>
    <recommendedName>
        <fullName evidence="11">Choline dehydrogenase</fullName>
    </recommendedName>
</protein>
<dbReference type="GO" id="GO:0016614">
    <property type="term" value="F:oxidoreductase activity, acting on CH-OH group of donors"/>
    <property type="evidence" value="ECO:0007669"/>
    <property type="project" value="InterPro"/>
</dbReference>
<evidence type="ECO:0000256" key="5">
    <source>
        <dbReference type="SAM" id="Phobius"/>
    </source>
</evidence>
<proteinExistence type="inferred from homology"/>
<keyword evidence="3" id="KW-0325">Glycoprotein</keyword>
<dbReference type="InterPro" id="IPR007867">
    <property type="entry name" value="GMC_OxRtase_C"/>
</dbReference>
<dbReference type="SUPFAM" id="SSF103473">
    <property type="entry name" value="MFS general substrate transporter"/>
    <property type="match status" value="1"/>
</dbReference>
<dbReference type="GO" id="GO:0044550">
    <property type="term" value="P:secondary metabolite biosynthetic process"/>
    <property type="evidence" value="ECO:0007669"/>
    <property type="project" value="TreeGrafter"/>
</dbReference>
<dbReference type="Proteomes" id="UP000717696">
    <property type="component" value="Unassembled WGS sequence"/>
</dbReference>
<feature type="region of interest" description="Disordered" evidence="4">
    <location>
        <begin position="607"/>
        <end position="642"/>
    </location>
</feature>
<keyword evidence="5" id="KW-0812">Transmembrane</keyword>
<evidence type="ECO:0008006" key="11">
    <source>
        <dbReference type="Google" id="ProtNLM"/>
    </source>
</evidence>
<dbReference type="AlphaFoldDB" id="A0A9P9D746"/>
<dbReference type="Gene3D" id="1.20.1250.20">
    <property type="entry name" value="MFS general substrate transporter like domains"/>
    <property type="match status" value="2"/>
</dbReference>
<feature type="transmembrane region" description="Helical" evidence="5">
    <location>
        <begin position="996"/>
        <end position="1015"/>
    </location>
</feature>
<feature type="chain" id="PRO_5040147899" description="Choline dehydrogenase" evidence="6">
    <location>
        <begin position="17"/>
        <end position="1068"/>
    </location>
</feature>
<dbReference type="GO" id="GO:0016020">
    <property type="term" value="C:membrane"/>
    <property type="evidence" value="ECO:0007669"/>
    <property type="project" value="UniProtKB-SubCell"/>
</dbReference>
<evidence type="ECO:0000313" key="9">
    <source>
        <dbReference type="EMBL" id="KAH7113965.1"/>
    </source>
</evidence>
<keyword evidence="5" id="KW-0472">Membrane</keyword>
<dbReference type="Pfam" id="PF05199">
    <property type="entry name" value="GMC_oxred_C"/>
    <property type="match status" value="1"/>
</dbReference>
<dbReference type="SUPFAM" id="SSF54373">
    <property type="entry name" value="FAD-linked reductases, C-terminal domain"/>
    <property type="match status" value="1"/>
</dbReference>
<organism evidence="9 10">
    <name type="scientific">Dactylonectria estremocensis</name>
    <dbReference type="NCBI Taxonomy" id="1079267"/>
    <lineage>
        <taxon>Eukaryota</taxon>
        <taxon>Fungi</taxon>
        <taxon>Dikarya</taxon>
        <taxon>Ascomycota</taxon>
        <taxon>Pezizomycotina</taxon>
        <taxon>Sordariomycetes</taxon>
        <taxon>Hypocreomycetidae</taxon>
        <taxon>Hypocreales</taxon>
        <taxon>Nectriaceae</taxon>
        <taxon>Dactylonectria</taxon>
    </lineage>
</organism>
<accession>A0A9P9D746</accession>
<dbReference type="InterPro" id="IPR036259">
    <property type="entry name" value="MFS_trans_sf"/>
</dbReference>
<name>A0A9P9D746_9HYPO</name>
<feature type="transmembrane region" description="Helical" evidence="5">
    <location>
        <begin position="750"/>
        <end position="772"/>
    </location>
</feature>
<evidence type="ECO:0000259" key="7">
    <source>
        <dbReference type="Pfam" id="PF00732"/>
    </source>
</evidence>
<feature type="transmembrane region" description="Helical" evidence="5">
    <location>
        <begin position="814"/>
        <end position="831"/>
    </location>
</feature>
<dbReference type="InterPro" id="IPR036188">
    <property type="entry name" value="FAD/NAD-bd_sf"/>
</dbReference>
<feature type="transmembrane region" description="Helical" evidence="5">
    <location>
        <begin position="891"/>
        <end position="915"/>
    </location>
</feature>
<dbReference type="PANTHER" id="PTHR11552">
    <property type="entry name" value="GLUCOSE-METHANOL-CHOLINE GMC OXIDOREDUCTASE"/>
    <property type="match status" value="1"/>
</dbReference>
<feature type="transmembrane region" description="Helical" evidence="5">
    <location>
        <begin position="690"/>
        <end position="711"/>
    </location>
</feature>
<evidence type="ECO:0000256" key="6">
    <source>
        <dbReference type="SAM" id="SignalP"/>
    </source>
</evidence>
<feature type="transmembrane region" description="Helical" evidence="5">
    <location>
        <begin position="922"/>
        <end position="946"/>
    </location>
</feature>
<comment type="similarity">
    <text evidence="2">Belongs to the GMC oxidoreductase family.</text>
</comment>
<sequence>MRLLPVLYTLLASAFAEDVPPQFDDGQLTGNGFGIPGINATYDYVIVGGGTAGALAAARLTEYSNATVALIEAGGFYELSNGNISQLPFRINDWKGSNGQYSWQPLVDWGYWTEPQNNGKRINYAQGRTFGGSSARNLMMLNRPTKGAYQHWADKVGDQAYTWDNMLEFNKRSVQFSDNTHRRPANATPLDDASVFSEKGGPLHLTYPSYVFPVSWDAIKAFEAVGFKQIPSFTAGVLQGWGWWQFSINPETGLRDSSESSFLQHSLGRPGLTTYINSMVRKILFSGTRAVGVTIDNYGQQAFNLTARKEVIVAAGLWNTPQLLMVSGIGPKETLGKFDIPVVSNLQGVGQGIHDSAAVHGPMWEIKGISMGGWKQPDKLQEAVIEFNQHKTGPLTNGGVDVGAFEKIPAANLSEKAQADLAQYPDDWPEVEFIMQMVNPPAGATGKNYASMTIRMVGTVSRGNMTIASASNLDAPVINPNWLLADTDKEVALYALRRAREIWKHIPSRIGVEVYPGANITSDEHLLDLTYDNLDPTHHGTASCSMGKADDPLAVVDSKGRVFGVQNLRIIDSSTMPLTPPGHTMGPTYANAENIFPRLLMAEAEKRAPSPNGLPPDNFQQDQNSAEQASNTTDQDDSAREKDDKKRLHVLCGSALMQLPLWGFVLSYGIFEEYWTSNWTLQGDLDITGIIGTTSNGIIYISMPFLFAIFTRYWARYRLRAELCGIVIAFLGFILSSFSTHVWHLMVTQGILAAFGCTLVYSPATCSLGEWYATGNRAVAYGIILSCRNIVGSTCPFLLRYLLDQYGFRWTIRIWAFILAGSGLLSIFLVPTHPSKMTPGGEKPPRIPWTFLKHRGIYVYCIAITLQSSGYCLPQNYLPSFARDFSDASQAISTLLLTLHNIPGIFSCFFFGWLTDNKYHQFSAATTTCLSAFAASASVFLLWGFSTEGSSALVLIFAIFFGFFAGGYSATWGGITKELEHEAEKYNETIDSSLTYGLLNGARGIGFVSGGLVSIPLLNSGDTSWGGRFGYGTKYGPLMVFTGIAVAFGGLGLLRTFKLPHRQASTSG</sequence>
<keyword evidence="10" id="KW-1185">Reference proteome</keyword>
<dbReference type="GO" id="GO:0050660">
    <property type="term" value="F:flavin adenine dinucleotide binding"/>
    <property type="evidence" value="ECO:0007669"/>
    <property type="project" value="InterPro"/>
</dbReference>
<keyword evidence="6" id="KW-0732">Signal</keyword>
<dbReference type="InterPro" id="IPR012132">
    <property type="entry name" value="GMC_OxRdtase"/>
</dbReference>
<feature type="compositionally biased region" description="Polar residues" evidence="4">
    <location>
        <begin position="618"/>
        <end position="633"/>
    </location>
</feature>
<gene>
    <name evidence="9" type="ORF">B0J13DRAFT_600195</name>
</gene>
<dbReference type="OrthoDB" id="269227at2759"/>
<dbReference type="InterPro" id="IPR000172">
    <property type="entry name" value="GMC_OxRdtase_N"/>
</dbReference>
<feature type="transmembrane region" description="Helical" evidence="5">
    <location>
        <begin position="852"/>
        <end position="871"/>
    </location>
</feature>
<reference evidence="9" key="1">
    <citation type="journal article" date="2021" name="Nat. Commun.">
        <title>Genetic determinants of endophytism in the Arabidopsis root mycobiome.</title>
        <authorList>
            <person name="Mesny F."/>
            <person name="Miyauchi S."/>
            <person name="Thiergart T."/>
            <person name="Pickel B."/>
            <person name="Atanasova L."/>
            <person name="Karlsson M."/>
            <person name="Huettel B."/>
            <person name="Barry K.W."/>
            <person name="Haridas S."/>
            <person name="Chen C."/>
            <person name="Bauer D."/>
            <person name="Andreopoulos W."/>
            <person name="Pangilinan J."/>
            <person name="LaButti K."/>
            <person name="Riley R."/>
            <person name="Lipzen A."/>
            <person name="Clum A."/>
            <person name="Drula E."/>
            <person name="Henrissat B."/>
            <person name="Kohler A."/>
            <person name="Grigoriev I.V."/>
            <person name="Martin F.M."/>
            <person name="Hacquard S."/>
        </authorList>
    </citation>
    <scope>NUCLEOTIDE SEQUENCE</scope>
    <source>
        <strain evidence="9">MPI-CAGE-AT-0021</strain>
    </source>
</reference>
<dbReference type="GO" id="GO:0022857">
    <property type="term" value="F:transmembrane transporter activity"/>
    <property type="evidence" value="ECO:0007669"/>
    <property type="project" value="InterPro"/>
</dbReference>
<dbReference type="InterPro" id="IPR011701">
    <property type="entry name" value="MFS"/>
</dbReference>
<feature type="domain" description="Glucose-methanol-choline oxidoreductase C-terminal" evidence="8">
    <location>
        <begin position="461"/>
        <end position="592"/>
    </location>
</feature>
<evidence type="ECO:0000313" key="10">
    <source>
        <dbReference type="Proteomes" id="UP000717696"/>
    </source>
</evidence>
<dbReference type="Gene3D" id="3.30.560.10">
    <property type="entry name" value="Glucose Oxidase, domain 3"/>
    <property type="match status" value="1"/>
</dbReference>
<feature type="transmembrane region" description="Helical" evidence="5">
    <location>
        <begin position="779"/>
        <end position="802"/>
    </location>
</feature>
<feature type="domain" description="Glucose-methanol-choline oxidoreductase N-terminal" evidence="7">
    <location>
        <begin position="42"/>
        <end position="342"/>
    </location>
</feature>
<evidence type="ECO:0000259" key="8">
    <source>
        <dbReference type="Pfam" id="PF05199"/>
    </source>
</evidence>
<dbReference type="Pfam" id="PF07690">
    <property type="entry name" value="MFS_1"/>
    <property type="match status" value="1"/>
</dbReference>
<comment type="subcellular location">
    <subcellularLocation>
        <location evidence="1">Membrane</location>
        <topology evidence="1">Multi-pass membrane protein</topology>
    </subcellularLocation>
</comment>
<dbReference type="Pfam" id="PF00732">
    <property type="entry name" value="GMC_oxred_N"/>
    <property type="match status" value="1"/>
</dbReference>
<evidence type="ECO:0000256" key="4">
    <source>
        <dbReference type="SAM" id="MobiDB-lite"/>
    </source>
</evidence>
<evidence type="ECO:0000256" key="2">
    <source>
        <dbReference type="ARBA" id="ARBA00010790"/>
    </source>
</evidence>
<feature type="transmembrane region" description="Helical" evidence="5">
    <location>
        <begin position="1035"/>
        <end position="1054"/>
    </location>
</feature>
<dbReference type="SUPFAM" id="SSF51905">
    <property type="entry name" value="FAD/NAD(P)-binding domain"/>
    <property type="match status" value="1"/>
</dbReference>
<feature type="transmembrane region" description="Helical" evidence="5">
    <location>
        <begin position="723"/>
        <end position="744"/>
    </location>
</feature>
<comment type="caution">
    <text evidence="9">The sequence shown here is derived from an EMBL/GenBank/DDBJ whole genome shotgun (WGS) entry which is preliminary data.</text>
</comment>